<proteinExistence type="predicted"/>
<dbReference type="InterPro" id="IPR048136">
    <property type="entry name" value="STM3941-like"/>
</dbReference>
<feature type="transmembrane region" description="Helical" evidence="1">
    <location>
        <begin position="20"/>
        <end position="37"/>
    </location>
</feature>
<evidence type="ECO:0008006" key="4">
    <source>
        <dbReference type="Google" id="ProtNLM"/>
    </source>
</evidence>
<dbReference type="NCBIfam" id="NF041635">
    <property type="entry name" value="STM3941_fam"/>
    <property type="match status" value="1"/>
</dbReference>
<keyword evidence="1" id="KW-1133">Transmembrane helix</keyword>
<evidence type="ECO:0000313" key="2">
    <source>
        <dbReference type="EMBL" id="RFZ90367.1"/>
    </source>
</evidence>
<dbReference type="AlphaFoldDB" id="A0A372NP19"/>
<accession>A0A372NP19</accession>
<comment type="caution">
    <text evidence="2">The sequence shown here is derived from an EMBL/GenBank/DDBJ whole genome shotgun (WGS) entry which is preliminary data.</text>
</comment>
<feature type="transmembrane region" description="Helical" evidence="1">
    <location>
        <begin position="49"/>
        <end position="69"/>
    </location>
</feature>
<dbReference type="RefSeq" id="WP_117393781.1">
    <property type="nucleotide sequence ID" value="NZ_QWDC01000004.1"/>
</dbReference>
<gene>
    <name evidence="2" type="ORF">D0C36_21485</name>
</gene>
<dbReference type="EMBL" id="QWDC01000004">
    <property type="protein sequence ID" value="RFZ90367.1"/>
    <property type="molecule type" value="Genomic_DNA"/>
</dbReference>
<dbReference type="Proteomes" id="UP000264217">
    <property type="component" value="Unassembled WGS sequence"/>
</dbReference>
<reference evidence="2 3" key="1">
    <citation type="submission" date="2018-08" db="EMBL/GenBank/DDBJ databases">
        <title>Mucilaginibacter sp. MYSH2.</title>
        <authorList>
            <person name="Seo T."/>
        </authorList>
    </citation>
    <scope>NUCLEOTIDE SEQUENCE [LARGE SCALE GENOMIC DNA]</scope>
    <source>
        <strain evidence="2 3">MYSH2</strain>
    </source>
</reference>
<evidence type="ECO:0000313" key="3">
    <source>
        <dbReference type="Proteomes" id="UP000264217"/>
    </source>
</evidence>
<evidence type="ECO:0000256" key="1">
    <source>
        <dbReference type="SAM" id="Phobius"/>
    </source>
</evidence>
<name>A0A372NP19_9SPHI</name>
<protein>
    <recommendedName>
        <fullName evidence="4">PH domain-containing protein</fullName>
    </recommendedName>
</protein>
<keyword evidence="3" id="KW-1185">Reference proteome</keyword>
<organism evidence="2 3">
    <name type="scientific">Mucilaginibacter conchicola</name>
    <dbReference type="NCBI Taxonomy" id="2303333"/>
    <lineage>
        <taxon>Bacteria</taxon>
        <taxon>Pseudomonadati</taxon>
        <taxon>Bacteroidota</taxon>
        <taxon>Sphingobacteriia</taxon>
        <taxon>Sphingobacteriales</taxon>
        <taxon>Sphingobacteriaceae</taxon>
        <taxon>Mucilaginibacter</taxon>
    </lineage>
</organism>
<keyword evidence="1" id="KW-0472">Membrane</keyword>
<dbReference type="OrthoDB" id="6028159at2"/>
<sequence>MKPHNPLDIIEIPLSKTSMALGLAASAVFVAAGIWFVNHPNQFHRAPLIITIIGIAAIVAFGVAALYIVNKLFDTRPGFIIDDDGITDNSNAFAVGFVPWEDVQKIEVAYIQRQKIIKIYVKDPDGYIRRQPNALSRRMASISYRIHGSPVAVSAQALQSSFDDLYKLITERRPNL</sequence>
<keyword evidence="1" id="KW-0812">Transmembrane</keyword>